<dbReference type="SUPFAM" id="SSF56219">
    <property type="entry name" value="DNase I-like"/>
    <property type="match status" value="1"/>
</dbReference>
<feature type="compositionally biased region" description="Polar residues" evidence="2">
    <location>
        <begin position="334"/>
        <end position="346"/>
    </location>
</feature>
<keyword evidence="1" id="KW-0479">Metal-binding</keyword>
<feature type="domain" description="CCHC-type" evidence="3">
    <location>
        <begin position="170"/>
        <end position="185"/>
    </location>
</feature>
<evidence type="ECO:0000313" key="5">
    <source>
        <dbReference type="Proteomes" id="UP001633002"/>
    </source>
</evidence>
<keyword evidence="1" id="KW-0863">Zinc-finger</keyword>
<dbReference type="EMBL" id="JBJQOH010000006">
    <property type="protein sequence ID" value="KAL3682898.1"/>
    <property type="molecule type" value="Genomic_DNA"/>
</dbReference>
<protein>
    <recommendedName>
        <fullName evidence="3">CCHC-type domain-containing protein</fullName>
    </recommendedName>
</protein>
<dbReference type="Proteomes" id="UP001633002">
    <property type="component" value="Unassembled WGS sequence"/>
</dbReference>
<feature type="compositionally biased region" description="Basic and acidic residues" evidence="2">
    <location>
        <begin position="311"/>
        <end position="320"/>
    </location>
</feature>
<feature type="region of interest" description="Disordered" evidence="2">
    <location>
        <begin position="290"/>
        <end position="346"/>
    </location>
</feature>
<feature type="compositionally biased region" description="Basic and acidic residues" evidence="2">
    <location>
        <begin position="257"/>
        <end position="273"/>
    </location>
</feature>
<sequence>MKKCTPRSSSCENATTKIPGKKIMRAEINHQELLNRNEYLRARSFVLYIVNISPSKDMVFDWAEVILHQEMGIKIERVRVLSRQCYLTPFFLGQHMVFALAWKATFNPSNLATCKVPVWVDLPNIHPSLERGCLRLDLSEELPEHIEILDPKTGEAYLHPIVYRSMPDACFHCHQWGHVVRACPNRMPKMMAQEPKDTARTGTARDPKVADDEKKDLAGLTPVSGRKGKSIHVVNPIMTTNPYWVLDEEDDAEDLNQGERSKAHEKLGTEQKKNTTPMRLTMLEQINMEIEKESKRKRDGGKEAGTFNAKTSDDTSKGDELLTTSPIRSGIGRGQSTPQAGSESKNNMKLVEAREFVVDYTTEGKAGVALLIRRNWEVVEKGVRGDHDGTLAWARVKINNRIVGFIAVHGPRERLDRARLWQWIEDQWETREWYLGGDLNSVETSEDSLGVSPIQRAAERRSWVSLMSHHDLADCWIEADKRSGPWFTRQKEVGAEWNKRAWIEFITQGIRMMRSLKNEKAPGADGMTTEMVTGEIVRYLGHPIGWNIKETQKYDYIIGRIQQRLGSWTYRMLTFAGRMVVMKHVLKGMPNHLLKCLSFNQQATDRLEAVCRKFLWGLNANGKHRIPLIVWSEVVKDKRD</sequence>
<comment type="caution">
    <text evidence="4">The sequence shown here is derived from an EMBL/GenBank/DDBJ whole genome shotgun (WGS) entry which is preliminary data.</text>
</comment>
<dbReference type="GO" id="GO:0008270">
    <property type="term" value="F:zinc ion binding"/>
    <property type="evidence" value="ECO:0007669"/>
    <property type="project" value="UniProtKB-KW"/>
</dbReference>
<dbReference type="SUPFAM" id="SSF57756">
    <property type="entry name" value="Retrovirus zinc finger-like domains"/>
    <property type="match status" value="1"/>
</dbReference>
<keyword evidence="5" id="KW-1185">Reference proteome</keyword>
<dbReference type="InterPro" id="IPR001878">
    <property type="entry name" value="Znf_CCHC"/>
</dbReference>
<proteinExistence type="predicted"/>
<feature type="compositionally biased region" description="Basic and acidic residues" evidence="2">
    <location>
        <begin position="194"/>
        <end position="217"/>
    </location>
</feature>
<dbReference type="InterPro" id="IPR036691">
    <property type="entry name" value="Endo/exonu/phosph_ase_sf"/>
</dbReference>
<accession>A0ABD3GVD1</accession>
<evidence type="ECO:0000259" key="3">
    <source>
        <dbReference type="PROSITE" id="PS50158"/>
    </source>
</evidence>
<dbReference type="Gene3D" id="3.60.10.10">
    <property type="entry name" value="Endonuclease/exonuclease/phosphatase"/>
    <property type="match status" value="1"/>
</dbReference>
<evidence type="ECO:0000256" key="1">
    <source>
        <dbReference type="PROSITE-ProRule" id="PRU00047"/>
    </source>
</evidence>
<evidence type="ECO:0000313" key="4">
    <source>
        <dbReference type="EMBL" id="KAL3682898.1"/>
    </source>
</evidence>
<name>A0ABD3GVD1_9MARC</name>
<dbReference type="PANTHER" id="PTHR33116:SF86">
    <property type="entry name" value="REVERSE TRANSCRIPTASE DOMAIN-CONTAINING PROTEIN"/>
    <property type="match status" value="1"/>
</dbReference>
<evidence type="ECO:0000256" key="2">
    <source>
        <dbReference type="SAM" id="MobiDB-lite"/>
    </source>
</evidence>
<gene>
    <name evidence="4" type="ORF">R1sor_000920</name>
</gene>
<dbReference type="AlphaFoldDB" id="A0ABD3GVD1"/>
<feature type="region of interest" description="Disordered" evidence="2">
    <location>
        <begin position="252"/>
        <end position="275"/>
    </location>
</feature>
<organism evidence="4 5">
    <name type="scientific">Riccia sorocarpa</name>
    <dbReference type="NCBI Taxonomy" id="122646"/>
    <lineage>
        <taxon>Eukaryota</taxon>
        <taxon>Viridiplantae</taxon>
        <taxon>Streptophyta</taxon>
        <taxon>Embryophyta</taxon>
        <taxon>Marchantiophyta</taxon>
        <taxon>Marchantiopsida</taxon>
        <taxon>Marchantiidae</taxon>
        <taxon>Marchantiales</taxon>
        <taxon>Ricciaceae</taxon>
        <taxon>Riccia</taxon>
    </lineage>
</organism>
<reference evidence="4 5" key="1">
    <citation type="submission" date="2024-09" db="EMBL/GenBank/DDBJ databases">
        <title>Chromosome-scale assembly of Riccia sorocarpa.</title>
        <authorList>
            <person name="Paukszto L."/>
        </authorList>
    </citation>
    <scope>NUCLEOTIDE SEQUENCE [LARGE SCALE GENOMIC DNA]</scope>
    <source>
        <strain evidence="4">LP-2024</strain>
        <tissue evidence="4">Aerial parts of the thallus</tissue>
    </source>
</reference>
<keyword evidence="1" id="KW-0862">Zinc</keyword>
<dbReference type="PANTHER" id="PTHR33116">
    <property type="entry name" value="REVERSE TRANSCRIPTASE ZINC-BINDING DOMAIN-CONTAINING PROTEIN-RELATED-RELATED"/>
    <property type="match status" value="1"/>
</dbReference>
<dbReference type="InterPro" id="IPR036875">
    <property type="entry name" value="Znf_CCHC_sf"/>
</dbReference>
<dbReference type="PROSITE" id="PS50158">
    <property type="entry name" value="ZF_CCHC"/>
    <property type="match status" value="1"/>
</dbReference>
<feature type="compositionally biased region" description="Basic and acidic residues" evidence="2">
    <location>
        <begin position="290"/>
        <end position="302"/>
    </location>
</feature>
<feature type="region of interest" description="Disordered" evidence="2">
    <location>
        <begin position="193"/>
        <end position="227"/>
    </location>
</feature>